<evidence type="ECO:0000256" key="1">
    <source>
        <dbReference type="SAM" id="Phobius"/>
    </source>
</evidence>
<accession>A0A1G1Z3F9</accession>
<name>A0A1G1Z3F9_9BACT</name>
<dbReference type="STRING" id="1797689.A3F24_00280"/>
<organism evidence="2 3">
    <name type="scientific">Candidatus Colwellbacteria bacterium RIFCSPHIGHO2_12_FULL_44_17</name>
    <dbReference type="NCBI Taxonomy" id="1797689"/>
    <lineage>
        <taxon>Bacteria</taxon>
        <taxon>Candidatus Colwelliibacteriota</taxon>
    </lineage>
</organism>
<proteinExistence type="predicted"/>
<protein>
    <recommendedName>
        <fullName evidence="4">POTRA domain-containing protein</fullName>
    </recommendedName>
</protein>
<dbReference type="EMBL" id="MHIX01000022">
    <property type="protein sequence ID" value="OGY59158.1"/>
    <property type="molecule type" value="Genomic_DNA"/>
</dbReference>
<evidence type="ECO:0008006" key="4">
    <source>
        <dbReference type="Google" id="ProtNLM"/>
    </source>
</evidence>
<dbReference type="AlphaFoldDB" id="A0A1G1Z3F9"/>
<evidence type="ECO:0000313" key="2">
    <source>
        <dbReference type="EMBL" id="OGY59158.1"/>
    </source>
</evidence>
<evidence type="ECO:0000313" key="3">
    <source>
        <dbReference type="Proteomes" id="UP000178515"/>
    </source>
</evidence>
<sequence length="282" mass="32304">MFRRKKSGSLKPYSLADLHAKQSGRKRVRVWSFFLIGVLVLTGGTYLIFLSSFLRVQTFTFSDPLLFSREALLEKLQVSVTPDTFLSSVLGDDNILLWNERSVNDLSVEFSSIASVEVHRNFLKRAVTFTIRERERKLIWCHISRVEDGAETPRCFWIDGVGLIFEEAPIPRGGLVRVVYDYSSRALGLGDYVLDEDTVPNLFFIFDLFERFDFVVTNLVLDNLGLREVTGNVTAGPFLYFSLDTNPSFALPVIDSLIASGEWRKISYLDMRVENKAYYSYR</sequence>
<keyword evidence="1" id="KW-0812">Transmembrane</keyword>
<dbReference type="Proteomes" id="UP000178515">
    <property type="component" value="Unassembled WGS sequence"/>
</dbReference>
<keyword evidence="1" id="KW-0472">Membrane</keyword>
<reference evidence="2 3" key="1">
    <citation type="journal article" date="2016" name="Nat. Commun.">
        <title>Thousands of microbial genomes shed light on interconnected biogeochemical processes in an aquifer system.</title>
        <authorList>
            <person name="Anantharaman K."/>
            <person name="Brown C.T."/>
            <person name="Hug L.A."/>
            <person name="Sharon I."/>
            <person name="Castelle C.J."/>
            <person name="Probst A.J."/>
            <person name="Thomas B.C."/>
            <person name="Singh A."/>
            <person name="Wilkins M.J."/>
            <person name="Karaoz U."/>
            <person name="Brodie E.L."/>
            <person name="Williams K.H."/>
            <person name="Hubbard S.S."/>
            <person name="Banfield J.F."/>
        </authorList>
    </citation>
    <scope>NUCLEOTIDE SEQUENCE [LARGE SCALE GENOMIC DNA]</scope>
</reference>
<comment type="caution">
    <text evidence="2">The sequence shown here is derived from an EMBL/GenBank/DDBJ whole genome shotgun (WGS) entry which is preliminary data.</text>
</comment>
<feature type="transmembrane region" description="Helical" evidence="1">
    <location>
        <begin position="30"/>
        <end position="54"/>
    </location>
</feature>
<gene>
    <name evidence="2" type="ORF">A3F24_00280</name>
</gene>
<keyword evidence="1" id="KW-1133">Transmembrane helix</keyword>